<dbReference type="Gene3D" id="2.40.440.10">
    <property type="entry name" value="L,D-transpeptidase catalytic domain-like"/>
    <property type="match status" value="1"/>
</dbReference>
<dbReference type="OrthoDB" id="8402157at2"/>
<dbReference type="PROSITE" id="PS51257">
    <property type="entry name" value="PROKAR_LIPOPROTEIN"/>
    <property type="match status" value="1"/>
</dbReference>
<comment type="similarity">
    <text evidence="2">Belongs to the YkuD family.</text>
</comment>
<sequence>MIKLQRPLTRRRLLGTGAFAALALAGCATREDTTMREDPRLREFPPEPPLGTDAEMYASRVDDGFVLPAIPYERLDPRFRRQIVPDPTGEPADTVVVDIANHFLYFVRPDRQAVRYGVGLGKEGFAWSGRAIVEWKQHWPRWFPPEEMIARRPELAKYKAIQIPGKNEWEGGQPGGIDNPLGARAMYLFQDGKDTLFRLHGSPEWDSIGKSVSSGCVRLINQDVIDLYDRVPEKAPVLVTTEMPRVA</sequence>
<keyword evidence="3" id="KW-0328">Glycosyltransferase</keyword>
<dbReference type="UniPathway" id="UPA00219"/>
<feature type="active site" description="Nucleophile" evidence="9">
    <location>
        <position position="216"/>
    </location>
</feature>
<proteinExistence type="inferred from homology"/>
<keyword evidence="12" id="KW-1185">Reference proteome</keyword>
<evidence type="ECO:0000256" key="7">
    <source>
        <dbReference type="ARBA" id="ARBA00022984"/>
    </source>
</evidence>
<evidence type="ECO:0000256" key="4">
    <source>
        <dbReference type="ARBA" id="ARBA00022679"/>
    </source>
</evidence>
<keyword evidence="5" id="KW-0378">Hydrolase</keyword>
<dbReference type="PROSITE" id="PS52029">
    <property type="entry name" value="LD_TPASE"/>
    <property type="match status" value="1"/>
</dbReference>
<feature type="active site" description="Proton donor/acceptor" evidence="9">
    <location>
        <position position="200"/>
    </location>
</feature>
<dbReference type="InterPro" id="IPR005490">
    <property type="entry name" value="LD_TPept_cat_dom"/>
</dbReference>
<dbReference type="Proteomes" id="UP000193083">
    <property type="component" value="Unassembled WGS sequence"/>
</dbReference>
<reference evidence="11 12" key="1">
    <citation type="submission" date="2017-04" db="EMBL/GenBank/DDBJ databases">
        <authorList>
            <person name="Afonso C.L."/>
            <person name="Miller P.J."/>
            <person name="Scott M.A."/>
            <person name="Spackman E."/>
            <person name="Goraichik I."/>
            <person name="Dimitrov K.M."/>
            <person name="Suarez D.L."/>
            <person name="Swayne D.E."/>
        </authorList>
    </citation>
    <scope>NUCLEOTIDE SEQUENCE [LARGE SCALE GENOMIC DNA]</scope>
    <source>
        <strain evidence="11 12">B5P</strain>
    </source>
</reference>
<evidence type="ECO:0000259" key="10">
    <source>
        <dbReference type="PROSITE" id="PS52029"/>
    </source>
</evidence>
<keyword evidence="4" id="KW-0808">Transferase</keyword>
<evidence type="ECO:0000313" key="11">
    <source>
        <dbReference type="EMBL" id="SMH42031.1"/>
    </source>
</evidence>
<evidence type="ECO:0000313" key="12">
    <source>
        <dbReference type="Proteomes" id="UP000193083"/>
    </source>
</evidence>
<dbReference type="GO" id="GO:0008360">
    <property type="term" value="P:regulation of cell shape"/>
    <property type="evidence" value="ECO:0007669"/>
    <property type="project" value="UniProtKB-UniRule"/>
</dbReference>
<evidence type="ECO:0000256" key="8">
    <source>
        <dbReference type="ARBA" id="ARBA00023316"/>
    </source>
</evidence>
<gene>
    <name evidence="11" type="ORF">SAMN02982922_2681</name>
</gene>
<evidence type="ECO:0000256" key="9">
    <source>
        <dbReference type="PROSITE-ProRule" id="PRU01373"/>
    </source>
</evidence>
<evidence type="ECO:0000256" key="5">
    <source>
        <dbReference type="ARBA" id="ARBA00022801"/>
    </source>
</evidence>
<dbReference type="PANTHER" id="PTHR30582">
    <property type="entry name" value="L,D-TRANSPEPTIDASE"/>
    <property type="match status" value="1"/>
</dbReference>
<dbReference type="PANTHER" id="PTHR30582:SF24">
    <property type="entry name" value="L,D-TRANSPEPTIDASE ERFK_SRFK-RELATED"/>
    <property type="match status" value="1"/>
</dbReference>
<protein>
    <submittedName>
        <fullName evidence="11">Lipoprotein-anchoring transpeptidase ErfK/SrfK</fullName>
    </submittedName>
</protein>
<evidence type="ECO:0000256" key="3">
    <source>
        <dbReference type="ARBA" id="ARBA00022676"/>
    </source>
</evidence>
<dbReference type="CDD" id="cd16913">
    <property type="entry name" value="YkuD_like"/>
    <property type="match status" value="1"/>
</dbReference>
<dbReference type="GO" id="GO:0071555">
    <property type="term" value="P:cell wall organization"/>
    <property type="evidence" value="ECO:0007669"/>
    <property type="project" value="UniProtKB-UniRule"/>
</dbReference>
<keyword evidence="8 9" id="KW-0961">Cell wall biogenesis/degradation</keyword>
<dbReference type="GO" id="GO:0071972">
    <property type="term" value="F:peptidoglycan L,D-transpeptidase activity"/>
    <property type="evidence" value="ECO:0007669"/>
    <property type="project" value="TreeGrafter"/>
</dbReference>
<comment type="pathway">
    <text evidence="1 9">Cell wall biogenesis; peptidoglycan biosynthesis.</text>
</comment>
<keyword evidence="7 9" id="KW-0573">Peptidoglycan synthesis</keyword>
<keyword evidence="11" id="KW-0449">Lipoprotein</keyword>
<name>A0A1X7NX19_9HYPH</name>
<dbReference type="GO" id="GO:0005576">
    <property type="term" value="C:extracellular region"/>
    <property type="evidence" value="ECO:0007669"/>
    <property type="project" value="TreeGrafter"/>
</dbReference>
<evidence type="ECO:0000256" key="2">
    <source>
        <dbReference type="ARBA" id="ARBA00005992"/>
    </source>
</evidence>
<evidence type="ECO:0000256" key="1">
    <source>
        <dbReference type="ARBA" id="ARBA00004752"/>
    </source>
</evidence>
<organism evidence="11 12">
    <name type="scientific">Mesorhizobium australicum</name>
    <dbReference type="NCBI Taxonomy" id="536018"/>
    <lineage>
        <taxon>Bacteria</taxon>
        <taxon>Pseudomonadati</taxon>
        <taxon>Pseudomonadota</taxon>
        <taxon>Alphaproteobacteria</taxon>
        <taxon>Hyphomicrobiales</taxon>
        <taxon>Phyllobacteriaceae</taxon>
        <taxon>Mesorhizobium</taxon>
    </lineage>
</organism>
<dbReference type="InterPro" id="IPR050979">
    <property type="entry name" value="LD-transpeptidase"/>
</dbReference>
<dbReference type="GO" id="GO:0018104">
    <property type="term" value="P:peptidoglycan-protein cross-linking"/>
    <property type="evidence" value="ECO:0007669"/>
    <property type="project" value="TreeGrafter"/>
</dbReference>
<dbReference type="Pfam" id="PF03734">
    <property type="entry name" value="YkuD"/>
    <property type="match status" value="1"/>
</dbReference>
<keyword evidence="6 9" id="KW-0133">Cell shape</keyword>
<dbReference type="InterPro" id="IPR038063">
    <property type="entry name" value="Transpep_catalytic_dom"/>
</dbReference>
<feature type="domain" description="L,D-TPase catalytic" evidence="10">
    <location>
        <begin position="93"/>
        <end position="240"/>
    </location>
</feature>
<dbReference type="EMBL" id="FXBL01000004">
    <property type="protein sequence ID" value="SMH42031.1"/>
    <property type="molecule type" value="Genomic_DNA"/>
</dbReference>
<accession>A0A1X7NX19</accession>
<evidence type="ECO:0000256" key="6">
    <source>
        <dbReference type="ARBA" id="ARBA00022960"/>
    </source>
</evidence>
<dbReference type="AlphaFoldDB" id="A0A1X7NX19"/>
<dbReference type="GO" id="GO:0016757">
    <property type="term" value="F:glycosyltransferase activity"/>
    <property type="evidence" value="ECO:0007669"/>
    <property type="project" value="UniProtKB-KW"/>
</dbReference>
<dbReference type="SUPFAM" id="SSF141523">
    <property type="entry name" value="L,D-transpeptidase catalytic domain-like"/>
    <property type="match status" value="1"/>
</dbReference>